<reference evidence="2 3" key="1">
    <citation type="submission" date="2016-10" db="EMBL/GenBank/DDBJ databases">
        <authorList>
            <person name="de Groot N.N."/>
        </authorList>
    </citation>
    <scope>NUCLEOTIDE SEQUENCE [LARGE SCALE GENOMIC DNA]</scope>
    <source>
        <strain evidence="2 3">DSM 16957</strain>
    </source>
</reference>
<dbReference type="STRING" id="265719.SAMN04488509_107136"/>
<dbReference type="Proteomes" id="UP000199603">
    <property type="component" value="Unassembled WGS sequence"/>
</dbReference>
<name>A0A1G6XUH6_9GAMM</name>
<organism evidence="2 3">
    <name type="scientific">Aquimonas voraii</name>
    <dbReference type="NCBI Taxonomy" id="265719"/>
    <lineage>
        <taxon>Bacteria</taxon>
        <taxon>Pseudomonadati</taxon>
        <taxon>Pseudomonadota</taxon>
        <taxon>Gammaproteobacteria</taxon>
        <taxon>Lysobacterales</taxon>
        <taxon>Lysobacteraceae</taxon>
        <taxon>Aquimonas</taxon>
    </lineage>
</organism>
<protein>
    <submittedName>
        <fullName evidence="2">SnoaL-like domain-containing protein</fullName>
    </submittedName>
</protein>
<feature type="domain" description="SnoaL-like" evidence="1">
    <location>
        <begin position="33"/>
        <end position="138"/>
    </location>
</feature>
<dbReference type="InterPro" id="IPR032710">
    <property type="entry name" value="NTF2-like_dom_sf"/>
</dbReference>
<keyword evidence="3" id="KW-1185">Reference proteome</keyword>
<evidence type="ECO:0000313" key="3">
    <source>
        <dbReference type="Proteomes" id="UP000199603"/>
    </source>
</evidence>
<proteinExistence type="predicted"/>
<dbReference type="Gene3D" id="3.10.450.50">
    <property type="match status" value="1"/>
</dbReference>
<evidence type="ECO:0000259" key="1">
    <source>
        <dbReference type="Pfam" id="PF12680"/>
    </source>
</evidence>
<dbReference type="AlphaFoldDB" id="A0A1G6XUH6"/>
<dbReference type="SUPFAM" id="SSF54427">
    <property type="entry name" value="NTF2-like"/>
    <property type="match status" value="1"/>
</dbReference>
<sequence>METLSELERLRVLHPAQLAAGSAEEADALARFAAFFQSFAGDRIERLLPATYADDVYFNDTLKPVRGRAALAHYLHDSADAVEDCRVQVLSNTRTAEGEYLVRWRMVIRFKRFRRGVDTATVGMSHLRFNAQGLVVYHQDYWNAADGLYEHIPLLGSLIRLVKRRL</sequence>
<gene>
    <name evidence="2" type="ORF">SAMN04488509_107136</name>
</gene>
<dbReference type="RefSeq" id="WP_176764176.1">
    <property type="nucleotide sequence ID" value="NZ_FNAG01000007.1"/>
</dbReference>
<evidence type="ECO:0000313" key="2">
    <source>
        <dbReference type="EMBL" id="SDD81057.1"/>
    </source>
</evidence>
<dbReference type="Pfam" id="PF12680">
    <property type="entry name" value="SnoaL_2"/>
    <property type="match status" value="1"/>
</dbReference>
<accession>A0A1G6XUH6</accession>
<dbReference type="InterPro" id="IPR037401">
    <property type="entry name" value="SnoaL-like"/>
</dbReference>
<dbReference type="EMBL" id="FNAG01000007">
    <property type="protein sequence ID" value="SDD81057.1"/>
    <property type="molecule type" value="Genomic_DNA"/>
</dbReference>